<feature type="non-terminal residue" evidence="2">
    <location>
        <position position="1"/>
    </location>
</feature>
<reference evidence="2 3" key="1">
    <citation type="submission" date="2023-11" db="EMBL/GenBank/DDBJ databases">
        <title>Halocaridina rubra genome assembly.</title>
        <authorList>
            <person name="Smith C."/>
        </authorList>
    </citation>
    <scope>NUCLEOTIDE SEQUENCE [LARGE SCALE GENOMIC DNA]</scope>
    <source>
        <strain evidence="2">EP-1</strain>
        <tissue evidence="2">Whole</tissue>
    </source>
</reference>
<organism evidence="2 3">
    <name type="scientific">Halocaridina rubra</name>
    <name type="common">Hawaiian red shrimp</name>
    <dbReference type="NCBI Taxonomy" id="373956"/>
    <lineage>
        <taxon>Eukaryota</taxon>
        <taxon>Metazoa</taxon>
        <taxon>Ecdysozoa</taxon>
        <taxon>Arthropoda</taxon>
        <taxon>Crustacea</taxon>
        <taxon>Multicrustacea</taxon>
        <taxon>Malacostraca</taxon>
        <taxon>Eumalacostraca</taxon>
        <taxon>Eucarida</taxon>
        <taxon>Decapoda</taxon>
        <taxon>Pleocyemata</taxon>
        <taxon>Caridea</taxon>
        <taxon>Atyoidea</taxon>
        <taxon>Atyidae</taxon>
        <taxon>Halocaridina</taxon>
    </lineage>
</organism>
<accession>A0AAN8XUM6</accession>
<evidence type="ECO:0000313" key="2">
    <source>
        <dbReference type="EMBL" id="KAK7084590.1"/>
    </source>
</evidence>
<protein>
    <submittedName>
        <fullName evidence="2">Uncharacterized protein</fullName>
    </submittedName>
</protein>
<comment type="caution">
    <text evidence="2">The sequence shown here is derived from an EMBL/GenBank/DDBJ whole genome shotgun (WGS) entry which is preliminary data.</text>
</comment>
<evidence type="ECO:0000256" key="1">
    <source>
        <dbReference type="SAM" id="MobiDB-lite"/>
    </source>
</evidence>
<sequence>SRTMDDSDSSVVNETVDMPVHNMDTCDSTDNDETVDFPVIKVEPGIAIGEVFGA</sequence>
<name>A0AAN8XUM6_HALRR</name>
<proteinExistence type="predicted"/>
<gene>
    <name evidence="2" type="ORF">SK128_001548</name>
</gene>
<dbReference type="AlphaFoldDB" id="A0AAN8XUM6"/>
<feature type="region of interest" description="Disordered" evidence="1">
    <location>
        <begin position="1"/>
        <end position="32"/>
    </location>
</feature>
<feature type="non-terminal residue" evidence="2">
    <location>
        <position position="54"/>
    </location>
</feature>
<dbReference type="Proteomes" id="UP001381693">
    <property type="component" value="Unassembled WGS sequence"/>
</dbReference>
<feature type="compositionally biased region" description="Polar residues" evidence="1">
    <location>
        <begin position="1"/>
        <end position="13"/>
    </location>
</feature>
<dbReference type="EMBL" id="JAXCGZ010002039">
    <property type="protein sequence ID" value="KAK7084590.1"/>
    <property type="molecule type" value="Genomic_DNA"/>
</dbReference>
<evidence type="ECO:0000313" key="3">
    <source>
        <dbReference type="Proteomes" id="UP001381693"/>
    </source>
</evidence>
<keyword evidence="3" id="KW-1185">Reference proteome</keyword>